<reference evidence="1" key="2">
    <citation type="submission" date="2020-09" db="EMBL/GenBank/DDBJ databases">
        <authorList>
            <person name="Sun Q."/>
            <person name="Ohkuma M."/>
        </authorList>
    </citation>
    <scope>NUCLEOTIDE SEQUENCE</scope>
    <source>
        <strain evidence="1">JCM 19831</strain>
    </source>
</reference>
<evidence type="ECO:0000313" key="1">
    <source>
        <dbReference type="EMBL" id="GGM82065.1"/>
    </source>
</evidence>
<sequence>MRPIPGIGRMVRRGVWHDAAKKPGVGTCRELEAEGKPYRMTEIDFMIPMSYCLKTAEGRWAFVSHRPVDWKNHNQSPSYLVWVTT</sequence>
<name>A0A917X713_9ACTN</name>
<protein>
    <submittedName>
        <fullName evidence="1">Uncharacterized protein</fullName>
    </submittedName>
</protein>
<comment type="caution">
    <text evidence="1">The sequence shown here is derived from an EMBL/GenBank/DDBJ whole genome shotgun (WGS) entry which is preliminary data.</text>
</comment>
<proteinExistence type="predicted"/>
<accession>A0A917X713</accession>
<dbReference type="AlphaFoldDB" id="A0A917X713"/>
<gene>
    <name evidence="1" type="ORF">GCM10007977_099380</name>
</gene>
<reference evidence="1" key="1">
    <citation type="journal article" date="2014" name="Int. J. Syst. Evol. Microbiol.">
        <title>Complete genome sequence of Corynebacterium casei LMG S-19264T (=DSM 44701T), isolated from a smear-ripened cheese.</title>
        <authorList>
            <consortium name="US DOE Joint Genome Institute (JGI-PGF)"/>
            <person name="Walter F."/>
            <person name="Albersmeier A."/>
            <person name="Kalinowski J."/>
            <person name="Ruckert C."/>
        </authorList>
    </citation>
    <scope>NUCLEOTIDE SEQUENCE</scope>
    <source>
        <strain evidence="1">JCM 19831</strain>
    </source>
</reference>
<evidence type="ECO:0000313" key="2">
    <source>
        <dbReference type="Proteomes" id="UP000642070"/>
    </source>
</evidence>
<organism evidence="1 2">
    <name type="scientific">Dactylosporangium sucinum</name>
    <dbReference type="NCBI Taxonomy" id="1424081"/>
    <lineage>
        <taxon>Bacteria</taxon>
        <taxon>Bacillati</taxon>
        <taxon>Actinomycetota</taxon>
        <taxon>Actinomycetes</taxon>
        <taxon>Micromonosporales</taxon>
        <taxon>Micromonosporaceae</taxon>
        <taxon>Dactylosporangium</taxon>
    </lineage>
</organism>
<dbReference type="Proteomes" id="UP000642070">
    <property type="component" value="Unassembled WGS sequence"/>
</dbReference>
<dbReference type="EMBL" id="BMPI01000088">
    <property type="protein sequence ID" value="GGM82065.1"/>
    <property type="molecule type" value="Genomic_DNA"/>
</dbReference>
<keyword evidence="2" id="KW-1185">Reference proteome</keyword>